<keyword evidence="7" id="KW-0812">Transmembrane</keyword>
<dbReference type="OrthoDB" id="2423701at2759"/>
<feature type="region of interest" description="Disordered" evidence="6">
    <location>
        <begin position="196"/>
        <end position="237"/>
    </location>
</feature>
<dbReference type="FunFam" id="1.25.40.10:FF:000020">
    <property type="entry name" value="Stress-induced phosphoprotein 1"/>
    <property type="match status" value="1"/>
</dbReference>
<gene>
    <name evidence="8" type="ORF">CEUTPL_LOCUS12873</name>
</gene>
<dbReference type="EMBL" id="OU892284">
    <property type="protein sequence ID" value="CAG9772462.1"/>
    <property type="molecule type" value="Genomic_DNA"/>
</dbReference>
<dbReference type="SUPFAM" id="SSF48452">
    <property type="entry name" value="TPR-like"/>
    <property type="match status" value="1"/>
</dbReference>
<keyword evidence="7" id="KW-1133">Transmembrane helix</keyword>
<evidence type="ECO:0000313" key="8">
    <source>
        <dbReference type="EMBL" id="CAG9772462.1"/>
    </source>
</evidence>
<dbReference type="SMART" id="SM00028">
    <property type="entry name" value="TPR"/>
    <property type="match status" value="3"/>
</dbReference>
<dbReference type="PROSITE" id="PS50005">
    <property type="entry name" value="TPR"/>
    <property type="match status" value="2"/>
</dbReference>
<feature type="repeat" description="TPR" evidence="5">
    <location>
        <begin position="10"/>
        <end position="43"/>
    </location>
</feature>
<evidence type="ECO:0000256" key="6">
    <source>
        <dbReference type="SAM" id="MobiDB-lite"/>
    </source>
</evidence>
<proteinExistence type="predicted"/>
<dbReference type="GO" id="GO:0005737">
    <property type="term" value="C:cytoplasm"/>
    <property type="evidence" value="ECO:0007669"/>
    <property type="project" value="UniProtKB-SubCell"/>
</dbReference>
<feature type="transmembrane region" description="Helical" evidence="7">
    <location>
        <begin position="135"/>
        <end position="153"/>
    </location>
</feature>
<evidence type="ECO:0000256" key="3">
    <source>
        <dbReference type="ARBA" id="ARBA00022737"/>
    </source>
</evidence>
<dbReference type="GO" id="GO:0051879">
    <property type="term" value="F:Hsp90 protein binding"/>
    <property type="evidence" value="ECO:0007669"/>
    <property type="project" value="TreeGrafter"/>
</dbReference>
<feature type="compositionally biased region" description="Basic residues" evidence="6">
    <location>
        <begin position="228"/>
        <end position="237"/>
    </location>
</feature>
<feature type="transmembrane region" description="Helical" evidence="7">
    <location>
        <begin position="165"/>
        <end position="185"/>
    </location>
</feature>
<keyword evidence="2" id="KW-0963">Cytoplasm</keyword>
<evidence type="ECO:0000256" key="4">
    <source>
        <dbReference type="ARBA" id="ARBA00022803"/>
    </source>
</evidence>
<organism evidence="8 9">
    <name type="scientific">Ceutorhynchus assimilis</name>
    <name type="common">cabbage seed weevil</name>
    <dbReference type="NCBI Taxonomy" id="467358"/>
    <lineage>
        <taxon>Eukaryota</taxon>
        <taxon>Metazoa</taxon>
        <taxon>Ecdysozoa</taxon>
        <taxon>Arthropoda</taxon>
        <taxon>Hexapoda</taxon>
        <taxon>Insecta</taxon>
        <taxon>Pterygota</taxon>
        <taxon>Neoptera</taxon>
        <taxon>Endopterygota</taxon>
        <taxon>Coleoptera</taxon>
        <taxon>Polyphaga</taxon>
        <taxon>Cucujiformia</taxon>
        <taxon>Curculionidae</taxon>
        <taxon>Ceutorhynchinae</taxon>
        <taxon>Ceutorhynchus</taxon>
    </lineage>
</organism>
<keyword evidence="3" id="KW-0677">Repeat</keyword>
<dbReference type="Proteomes" id="UP001152799">
    <property type="component" value="Chromosome 8"/>
</dbReference>
<dbReference type="InterPro" id="IPR019734">
    <property type="entry name" value="TPR_rpt"/>
</dbReference>
<dbReference type="Pfam" id="PF13414">
    <property type="entry name" value="TPR_11"/>
    <property type="match status" value="1"/>
</dbReference>
<evidence type="ECO:0000256" key="1">
    <source>
        <dbReference type="ARBA" id="ARBA00004496"/>
    </source>
</evidence>
<dbReference type="InterPro" id="IPR011990">
    <property type="entry name" value="TPR-like_helical_dom_sf"/>
</dbReference>
<comment type="subcellular location">
    <subcellularLocation>
        <location evidence="1">Cytoplasm</location>
    </subcellularLocation>
</comment>
<evidence type="ECO:0000313" key="9">
    <source>
        <dbReference type="Proteomes" id="UP001152799"/>
    </source>
</evidence>
<dbReference type="PANTHER" id="PTHR22904:SF532">
    <property type="entry name" value="HEAT SHOCK PROTEIN STI1-LIKE PROTEIN"/>
    <property type="match status" value="1"/>
</dbReference>
<dbReference type="PANTHER" id="PTHR22904">
    <property type="entry name" value="TPR REPEAT CONTAINING PROTEIN"/>
    <property type="match status" value="1"/>
</dbReference>
<keyword evidence="4 5" id="KW-0802">TPR repeat</keyword>
<protein>
    <submittedName>
        <fullName evidence="8">Uncharacterized protein</fullName>
    </submittedName>
</protein>
<evidence type="ECO:0000256" key="2">
    <source>
        <dbReference type="ARBA" id="ARBA00022490"/>
    </source>
</evidence>
<name>A0A9N9MVQ0_9CUCU</name>
<feature type="compositionally biased region" description="Basic and acidic residues" evidence="6">
    <location>
        <begin position="203"/>
        <end position="219"/>
    </location>
</feature>
<evidence type="ECO:0000256" key="7">
    <source>
        <dbReference type="SAM" id="Phobius"/>
    </source>
</evidence>
<dbReference type="Gene3D" id="1.25.40.10">
    <property type="entry name" value="Tetratricopeptide repeat domain"/>
    <property type="match status" value="1"/>
</dbReference>
<evidence type="ECO:0000256" key="5">
    <source>
        <dbReference type="PROSITE-ProRule" id="PRU00339"/>
    </source>
</evidence>
<sequence length="237" mass="27210">MESPEQEVTADSLKELGNQAVKENKFEEAALQYTYAIKLDPQNFTLYSNRSFAYLKLKHYYLALNDAKETIALNPVWAKGYFRKGEVEYATSHYSAAYDSYKNAFKYKPDDSNIIDALSKSAKQLLKQRTIEKQIPWVGAGMGIIIGVTMLVADFMTTKNPTHPLLMAFITIAISLIGYAIARGYRTYMRHQRKALLEPPPDLEDKSNKEEEEKEEIKRTPRYTKSQARLRYKKGKA</sequence>
<keyword evidence="7" id="KW-0472">Membrane</keyword>
<keyword evidence="9" id="KW-1185">Reference proteome</keyword>
<accession>A0A9N9MVQ0</accession>
<reference evidence="8" key="1">
    <citation type="submission" date="2022-01" db="EMBL/GenBank/DDBJ databases">
        <authorList>
            <person name="King R."/>
        </authorList>
    </citation>
    <scope>NUCLEOTIDE SEQUENCE</scope>
</reference>
<feature type="repeat" description="TPR" evidence="5">
    <location>
        <begin position="78"/>
        <end position="111"/>
    </location>
</feature>
<dbReference type="AlphaFoldDB" id="A0A9N9MVQ0"/>